<evidence type="ECO:0008006" key="5">
    <source>
        <dbReference type="Google" id="ProtNLM"/>
    </source>
</evidence>
<evidence type="ECO:0000256" key="3">
    <source>
        <dbReference type="ARBA" id="ARBA00023065"/>
    </source>
</evidence>
<dbReference type="Pfam" id="PF01813">
    <property type="entry name" value="ATP-synt_D"/>
    <property type="match status" value="1"/>
</dbReference>
<keyword evidence="3" id="KW-0406">Ion transport</keyword>
<name>X1UBW0_9ZZZZ</name>
<comment type="caution">
    <text evidence="4">The sequence shown here is derived from an EMBL/GenBank/DDBJ whole genome shotgun (WGS) entry which is preliminary data.</text>
</comment>
<reference evidence="4" key="1">
    <citation type="journal article" date="2014" name="Front. Microbiol.">
        <title>High frequency of phylogenetically diverse reductive dehalogenase-homologous genes in deep subseafloor sedimentary metagenomes.</title>
        <authorList>
            <person name="Kawai M."/>
            <person name="Futagami T."/>
            <person name="Toyoda A."/>
            <person name="Takaki Y."/>
            <person name="Nishi S."/>
            <person name="Hori S."/>
            <person name="Arai W."/>
            <person name="Tsubouchi T."/>
            <person name="Morono Y."/>
            <person name="Uchiyama I."/>
            <person name="Ito T."/>
            <person name="Fujiyama A."/>
            <person name="Inagaki F."/>
            <person name="Takami H."/>
        </authorList>
    </citation>
    <scope>NUCLEOTIDE SEQUENCE</scope>
    <source>
        <strain evidence="4">Expedition CK06-06</strain>
    </source>
</reference>
<organism evidence="4">
    <name type="scientific">marine sediment metagenome</name>
    <dbReference type="NCBI Taxonomy" id="412755"/>
    <lineage>
        <taxon>unclassified sequences</taxon>
        <taxon>metagenomes</taxon>
        <taxon>ecological metagenomes</taxon>
    </lineage>
</organism>
<dbReference type="NCBIfam" id="TIGR00309">
    <property type="entry name" value="V_ATPase_subD"/>
    <property type="match status" value="1"/>
</dbReference>
<dbReference type="AlphaFoldDB" id="X1UBW0"/>
<comment type="similarity">
    <text evidence="1">Belongs to the V-ATPase D subunit family.</text>
</comment>
<sequence>MIGLKKRLVFAVRGETFLEYRREQLVFQIKRLWKEYLEIRSNFIALFKQSFIKLNQTYEEMGKNGVILISKLSRIQYKPMVDIQYQKKAGIVVPRINYELYHEEKLPAYTFEGTSHFLDDLIILLKGFFKAMIEFSEIEDLILKHAISFKKVNRRINGLKNMIIPKLKVNIKQIRGILEEIERENYVRLK</sequence>
<dbReference type="GO" id="GO:0046961">
    <property type="term" value="F:proton-transporting ATPase activity, rotational mechanism"/>
    <property type="evidence" value="ECO:0007669"/>
    <property type="project" value="InterPro"/>
</dbReference>
<evidence type="ECO:0000256" key="1">
    <source>
        <dbReference type="ARBA" id="ARBA00005850"/>
    </source>
</evidence>
<gene>
    <name evidence="4" type="ORF">S12H4_36240</name>
</gene>
<dbReference type="EMBL" id="BARW01021591">
    <property type="protein sequence ID" value="GAI89849.1"/>
    <property type="molecule type" value="Genomic_DNA"/>
</dbReference>
<dbReference type="Gene3D" id="1.10.287.3240">
    <property type="match status" value="1"/>
</dbReference>
<keyword evidence="2" id="KW-0813">Transport</keyword>
<dbReference type="PANTHER" id="PTHR11671">
    <property type="entry name" value="V-TYPE ATP SYNTHASE SUBUNIT D"/>
    <property type="match status" value="1"/>
</dbReference>
<proteinExistence type="inferred from homology"/>
<feature type="non-terminal residue" evidence="4">
    <location>
        <position position="190"/>
    </location>
</feature>
<accession>X1UBW0</accession>
<evidence type="ECO:0000313" key="4">
    <source>
        <dbReference type="EMBL" id="GAI89849.1"/>
    </source>
</evidence>
<protein>
    <recommendedName>
        <fullName evidence="5">V-type ATP synthase subunit D</fullName>
    </recommendedName>
</protein>
<evidence type="ECO:0000256" key="2">
    <source>
        <dbReference type="ARBA" id="ARBA00022448"/>
    </source>
</evidence>
<dbReference type="InterPro" id="IPR002699">
    <property type="entry name" value="V_ATPase_D"/>
</dbReference>